<dbReference type="GO" id="GO:0005634">
    <property type="term" value="C:nucleus"/>
    <property type="evidence" value="ECO:0007669"/>
    <property type="project" value="UniProtKB-SubCell"/>
</dbReference>
<evidence type="ECO:0000256" key="5">
    <source>
        <dbReference type="SAM" id="Coils"/>
    </source>
</evidence>
<comment type="subcellular location">
    <subcellularLocation>
        <location evidence="1">Nucleus</location>
    </subcellularLocation>
</comment>
<protein>
    <recommendedName>
        <fullName evidence="7">BHLH domain-containing protein</fullName>
    </recommendedName>
</protein>
<organism evidence="8 9">
    <name type="scientific">Tagetes erecta</name>
    <name type="common">African marigold</name>
    <dbReference type="NCBI Taxonomy" id="13708"/>
    <lineage>
        <taxon>Eukaryota</taxon>
        <taxon>Viridiplantae</taxon>
        <taxon>Streptophyta</taxon>
        <taxon>Embryophyta</taxon>
        <taxon>Tracheophyta</taxon>
        <taxon>Spermatophyta</taxon>
        <taxon>Magnoliopsida</taxon>
        <taxon>eudicotyledons</taxon>
        <taxon>Gunneridae</taxon>
        <taxon>Pentapetalae</taxon>
        <taxon>asterids</taxon>
        <taxon>campanulids</taxon>
        <taxon>Asterales</taxon>
        <taxon>Asteraceae</taxon>
        <taxon>Asteroideae</taxon>
        <taxon>Heliantheae alliance</taxon>
        <taxon>Tageteae</taxon>
        <taxon>Tagetes</taxon>
    </lineage>
</organism>
<dbReference type="GO" id="GO:0046983">
    <property type="term" value="F:protein dimerization activity"/>
    <property type="evidence" value="ECO:0007669"/>
    <property type="project" value="InterPro"/>
</dbReference>
<reference evidence="8" key="1">
    <citation type="journal article" date="2023" name="bioRxiv">
        <title>Improved chromosome-level genome assembly for marigold (Tagetes erecta).</title>
        <authorList>
            <person name="Jiang F."/>
            <person name="Yuan L."/>
            <person name="Wang S."/>
            <person name="Wang H."/>
            <person name="Xu D."/>
            <person name="Wang A."/>
            <person name="Fan W."/>
        </authorList>
    </citation>
    <scope>NUCLEOTIDE SEQUENCE</scope>
    <source>
        <strain evidence="8">WSJ</strain>
        <tissue evidence="8">Leaf</tissue>
    </source>
</reference>
<dbReference type="Pfam" id="PF22754">
    <property type="entry name" value="bHLH-TF_ACT-like_plant"/>
    <property type="match status" value="1"/>
</dbReference>
<evidence type="ECO:0000256" key="4">
    <source>
        <dbReference type="ARBA" id="ARBA00023242"/>
    </source>
</evidence>
<dbReference type="InterPro" id="IPR054502">
    <property type="entry name" value="bHLH-TF_ACT-like_plant"/>
</dbReference>
<dbReference type="InterPro" id="IPR011598">
    <property type="entry name" value="bHLH_dom"/>
</dbReference>
<dbReference type="AlphaFoldDB" id="A0AAD8KIM5"/>
<evidence type="ECO:0000256" key="1">
    <source>
        <dbReference type="ARBA" id="ARBA00004123"/>
    </source>
</evidence>
<feature type="domain" description="BHLH" evidence="7">
    <location>
        <begin position="109"/>
        <end position="158"/>
    </location>
</feature>
<evidence type="ECO:0000256" key="3">
    <source>
        <dbReference type="ARBA" id="ARBA00023163"/>
    </source>
</evidence>
<evidence type="ECO:0000256" key="2">
    <source>
        <dbReference type="ARBA" id="ARBA00023015"/>
    </source>
</evidence>
<sequence length="294" mass="32810">MENQGLMNQYDMSKPYNMVDNLSVYSDKECSEDRSFQTQSRVEGHTRKNNSTRFKTPKDLGATSLSSSNTFTISFGEVNHTDLDIPPFDDSCGARKVRSMARTPAPVQVQVQDHALAERKRRERLNIHLISLASLLPNLKKMDKNSVLEDAANYIRELQDRVKELEGLSNVTRNDARECIVALNRSNKIRGEDDKDLSSNETNYCGMDVTCKSSPEIEVRMSGSSVLIRVQSHTNASLLVKVLRMLEKLGLSIISSDIMTFANTTTLVTVVAEIEGDFSITASNLVKNIQLAIS</sequence>
<dbReference type="PROSITE" id="PS50888">
    <property type="entry name" value="BHLH"/>
    <property type="match status" value="1"/>
</dbReference>
<gene>
    <name evidence="8" type="ORF">QVD17_24972</name>
</gene>
<dbReference type="SMART" id="SM00353">
    <property type="entry name" value="HLH"/>
    <property type="match status" value="1"/>
</dbReference>
<dbReference type="Gene3D" id="4.10.280.10">
    <property type="entry name" value="Helix-loop-helix DNA-binding domain"/>
    <property type="match status" value="1"/>
</dbReference>
<dbReference type="PANTHER" id="PTHR45959">
    <property type="entry name" value="BHLH TRANSCRIPTION FACTOR"/>
    <property type="match status" value="1"/>
</dbReference>
<keyword evidence="3" id="KW-0804">Transcription</keyword>
<name>A0AAD8KIM5_TARER</name>
<proteinExistence type="predicted"/>
<evidence type="ECO:0000313" key="8">
    <source>
        <dbReference type="EMBL" id="KAK1422091.1"/>
    </source>
</evidence>
<feature type="region of interest" description="Disordered" evidence="6">
    <location>
        <begin position="31"/>
        <end position="58"/>
    </location>
</feature>
<evidence type="ECO:0000256" key="6">
    <source>
        <dbReference type="SAM" id="MobiDB-lite"/>
    </source>
</evidence>
<dbReference type="InterPro" id="IPR036638">
    <property type="entry name" value="HLH_DNA-bd_sf"/>
</dbReference>
<dbReference type="EMBL" id="JAUHHV010000006">
    <property type="protein sequence ID" value="KAK1422091.1"/>
    <property type="molecule type" value="Genomic_DNA"/>
</dbReference>
<dbReference type="GO" id="GO:0080090">
    <property type="term" value="P:regulation of primary metabolic process"/>
    <property type="evidence" value="ECO:0007669"/>
    <property type="project" value="UniProtKB-ARBA"/>
</dbReference>
<keyword evidence="9" id="KW-1185">Reference proteome</keyword>
<keyword evidence="4" id="KW-0539">Nucleus</keyword>
<comment type="caution">
    <text evidence="8">The sequence shown here is derived from an EMBL/GenBank/DDBJ whole genome shotgun (WGS) entry which is preliminary data.</text>
</comment>
<dbReference type="SUPFAM" id="SSF47459">
    <property type="entry name" value="HLH, helix-loop-helix DNA-binding domain"/>
    <property type="match status" value="1"/>
</dbReference>
<keyword evidence="2" id="KW-0805">Transcription regulation</keyword>
<dbReference type="PANTHER" id="PTHR45959:SF35">
    <property type="entry name" value="MYC-TYPE, BASIC HELIX-LOOP-HELIX (BHLH) DOMAIN-CONTAINING PROTEIN-RELATED"/>
    <property type="match status" value="1"/>
</dbReference>
<evidence type="ECO:0000259" key="7">
    <source>
        <dbReference type="PROSITE" id="PS50888"/>
    </source>
</evidence>
<accession>A0AAD8KIM5</accession>
<dbReference type="InterPro" id="IPR052610">
    <property type="entry name" value="bHLH_transcription_regulator"/>
</dbReference>
<dbReference type="Proteomes" id="UP001229421">
    <property type="component" value="Unassembled WGS sequence"/>
</dbReference>
<evidence type="ECO:0000313" key="9">
    <source>
        <dbReference type="Proteomes" id="UP001229421"/>
    </source>
</evidence>
<dbReference type="Pfam" id="PF00010">
    <property type="entry name" value="HLH"/>
    <property type="match status" value="1"/>
</dbReference>
<keyword evidence="5" id="KW-0175">Coiled coil</keyword>
<feature type="coiled-coil region" evidence="5">
    <location>
        <begin position="148"/>
        <end position="175"/>
    </location>
</feature>